<dbReference type="SUPFAM" id="SSF50249">
    <property type="entry name" value="Nucleic acid-binding proteins"/>
    <property type="match status" value="1"/>
</dbReference>
<dbReference type="Proteomes" id="UP001237642">
    <property type="component" value="Unassembled WGS sequence"/>
</dbReference>
<protein>
    <recommendedName>
        <fullName evidence="3">Replication factor A C-terminal domain-containing protein</fullName>
    </recommendedName>
</protein>
<dbReference type="Gene3D" id="2.40.50.140">
    <property type="entry name" value="Nucleic acid-binding proteins"/>
    <property type="match status" value="1"/>
</dbReference>
<accession>A0AAD8MKE1</accession>
<proteinExistence type="predicted"/>
<evidence type="ECO:0000313" key="1">
    <source>
        <dbReference type="EMBL" id="KAK1379380.1"/>
    </source>
</evidence>
<gene>
    <name evidence="1" type="ORF">POM88_026124</name>
</gene>
<comment type="caution">
    <text evidence="1">The sequence shown here is derived from an EMBL/GenBank/DDBJ whole genome shotgun (WGS) entry which is preliminary data.</text>
</comment>
<dbReference type="EMBL" id="JAUIZM010000006">
    <property type="protein sequence ID" value="KAK1379380.1"/>
    <property type="molecule type" value="Genomic_DNA"/>
</dbReference>
<name>A0AAD8MKE1_9APIA</name>
<dbReference type="InterPro" id="IPR012340">
    <property type="entry name" value="NA-bd_OB-fold"/>
</dbReference>
<evidence type="ECO:0008006" key="3">
    <source>
        <dbReference type="Google" id="ProtNLM"/>
    </source>
</evidence>
<keyword evidence="2" id="KW-1185">Reference proteome</keyword>
<organism evidence="1 2">
    <name type="scientific">Heracleum sosnowskyi</name>
    <dbReference type="NCBI Taxonomy" id="360622"/>
    <lineage>
        <taxon>Eukaryota</taxon>
        <taxon>Viridiplantae</taxon>
        <taxon>Streptophyta</taxon>
        <taxon>Embryophyta</taxon>
        <taxon>Tracheophyta</taxon>
        <taxon>Spermatophyta</taxon>
        <taxon>Magnoliopsida</taxon>
        <taxon>eudicotyledons</taxon>
        <taxon>Gunneridae</taxon>
        <taxon>Pentapetalae</taxon>
        <taxon>asterids</taxon>
        <taxon>campanulids</taxon>
        <taxon>Apiales</taxon>
        <taxon>Apiaceae</taxon>
        <taxon>Apioideae</taxon>
        <taxon>apioid superclade</taxon>
        <taxon>Tordylieae</taxon>
        <taxon>Tordyliinae</taxon>
        <taxon>Heracleum</taxon>
    </lineage>
</organism>
<reference evidence="1" key="2">
    <citation type="submission" date="2023-05" db="EMBL/GenBank/DDBJ databases">
        <authorList>
            <person name="Schelkunov M.I."/>
        </authorList>
    </citation>
    <scope>NUCLEOTIDE SEQUENCE</scope>
    <source>
        <strain evidence="1">Hsosn_3</strain>
        <tissue evidence="1">Leaf</tissue>
    </source>
</reference>
<sequence>MQKQILTSKFRCKAIILDILIRGGRHDGSCFRCKDCVCAEGINYYCAKCGRNYITPISRSSFLLLVVDHTGNTKFTLEARELQQLTGRSRDDLLSRGKLVCILFINILIS</sequence>
<dbReference type="AlphaFoldDB" id="A0AAD8MKE1"/>
<reference evidence="1" key="1">
    <citation type="submission" date="2023-02" db="EMBL/GenBank/DDBJ databases">
        <title>Genome of toxic invasive species Heracleum sosnowskyi carries increased number of genes despite the absence of recent whole-genome duplications.</title>
        <authorList>
            <person name="Schelkunov M."/>
            <person name="Shtratnikova V."/>
            <person name="Makarenko M."/>
            <person name="Klepikova A."/>
            <person name="Omelchenko D."/>
            <person name="Novikova G."/>
            <person name="Obukhova E."/>
            <person name="Bogdanov V."/>
            <person name="Penin A."/>
            <person name="Logacheva M."/>
        </authorList>
    </citation>
    <scope>NUCLEOTIDE SEQUENCE</scope>
    <source>
        <strain evidence="1">Hsosn_3</strain>
        <tissue evidence="1">Leaf</tissue>
    </source>
</reference>
<evidence type="ECO:0000313" key="2">
    <source>
        <dbReference type="Proteomes" id="UP001237642"/>
    </source>
</evidence>